<evidence type="ECO:0000313" key="4">
    <source>
        <dbReference type="Proteomes" id="UP001438953"/>
    </source>
</evidence>
<name>A0ABV1SHJ9_9RHOB</name>
<organism evidence="3 4">
    <name type="scientific">Thioclava kandeliae</name>
    <dbReference type="NCBI Taxonomy" id="3070818"/>
    <lineage>
        <taxon>Bacteria</taxon>
        <taxon>Pseudomonadati</taxon>
        <taxon>Pseudomonadota</taxon>
        <taxon>Alphaproteobacteria</taxon>
        <taxon>Rhodobacterales</taxon>
        <taxon>Paracoccaceae</taxon>
        <taxon>Thioclava</taxon>
    </lineage>
</organism>
<dbReference type="Gene3D" id="1.10.260.40">
    <property type="entry name" value="lambda repressor-like DNA-binding domains"/>
    <property type="match status" value="1"/>
</dbReference>
<dbReference type="InterPro" id="IPR050807">
    <property type="entry name" value="TransReg_Diox_bact_type"/>
</dbReference>
<dbReference type="InterPro" id="IPR010982">
    <property type="entry name" value="Lambda_DNA-bd_dom_sf"/>
</dbReference>
<reference evidence="3 4" key="2">
    <citation type="submission" date="2024-06" db="EMBL/GenBank/DDBJ databases">
        <title>Thioclava kandeliae sp. nov. from a rhizosphere soil sample of Kandelia candel in a mangrove.</title>
        <authorList>
            <person name="Mu T."/>
        </authorList>
    </citation>
    <scope>NUCLEOTIDE SEQUENCE [LARGE SCALE GENOMIC DNA]</scope>
    <source>
        <strain evidence="3 4">CPCC 100088</strain>
    </source>
</reference>
<dbReference type="InterPro" id="IPR001387">
    <property type="entry name" value="Cro/C1-type_HTH"/>
</dbReference>
<dbReference type="Proteomes" id="UP001438953">
    <property type="component" value="Unassembled WGS sequence"/>
</dbReference>
<evidence type="ECO:0000259" key="2">
    <source>
        <dbReference type="PROSITE" id="PS50943"/>
    </source>
</evidence>
<dbReference type="RefSeq" id="WP_350937176.1">
    <property type="nucleotide sequence ID" value="NZ_JAYWLC010000008.1"/>
</dbReference>
<reference evidence="3 4" key="1">
    <citation type="submission" date="2024-01" db="EMBL/GenBank/DDBJ databases">
        <authorList>
            <person name="Deng Y."/>
            <person name="Su J."/>
        </authorList>
    </citation>
    <scope>NUCLEOTIDE SEQUENCE [LARGE SCALE GENOMIC DNA]</scope>
    <source>
        <strain evidence="3 4">CPCC 100088</strain>
    </source>
</reference>
<sequence>MPHPGPLLARTPADIGHAIRAARKARGLTQTQLATLSNVGQATISKLESGAVVPTLETVFDILAVLDLELQVTPRSRSGDLEDLF</sequence>
<dbReference type="EMBL" id="JAYWLC010000008">
    <property type="protein sequence ID" value="MER5172378.1"/>
    <property type="molecule type" value="Genomic_DNA"/>
</dbReference>
<dbReference type="Pfam" id="PF01381">
    <property type="entry name" value="HTH_3"/>
    <property type="match status" value="1"/>
</dbReference>
<dbReference type="SMART" id="SM00530">
    <property type="entry name" value="HTH_XRE"/>
    <property type="match status" value="1"/>
</dbReference>
<dbReference type="PANTHER" id="PTHR46797:SF1">
    <property type="entry name" value="METHYLPHOSPHONATE SYNTHASE"/>
    <property type="match status" value="1"/>
</dbReference>
<keyword evidence="4" id="KW-1185">Reference proteome</keyword>
<proteinExistence type="predicted"/>
<comment type="caution">
    <text evidence="3">The sequence shown here is derived from an EMBL/GenBank/DDBJ whole genome shotgun (WGS) entry which is preliminary data.</text>
</comment>
<dbReference type="PROSITE" id="PS50943">
    <property type="entry name" value="HTH_CROC1"/>
    <property type="match status" value="1"/>
</dbReference>
<gene>
    <name evidence="3" type="ORF">VSX56_11395</name>
</gene>
<dbReference type="SUPFAM" id="SSF47413">
    <property type="entry name" value="lambda repressor-like DNA-binding domains"/>
    <property type="match status" value="1"/>
</dbReference>
<evidence type="ECO:0000313" key="3">
    <source>
        <dbReference type="EMBL" id="MER5172378.1"/>
    </source>
</evidence>
<evidence type="ECO:0000256" key="1">
    <source>
        <dbReference type="ARBA" id="ARBA00023125"/>
    </source>
</evidence>
<dbReference type="PANTHER" id="PTHR46797">
    <property type="entry name" value="HTH-TYPE TRANSCRIPTIONAL REGULATOR"/>
    <property type="match status" value="1"/>
</dbReference>
<dbReference type="CDD" id="cd00093">
    <property type="entry name" value="HTH_XRE"/>
    <property type="match status" value="1"/>
</dbReference>
<protein>
    <submittedName>
        <fullName evidence="3">Helix-turn-helix transcriptional regulator</fullName>
    </submittedName>
</protein>
<accession>A0ABV1SHJ9</accession>
<feature type="domain" description="HTH cro/C1-type" evidence="2">
    <location>
        <begin position="19"/>
        <end position="73"/>
    </location>
</feature>
<keyword evidence="1" id="KW-0238">DNA-binding</keyword>